<gene>
    <name evidence="1" type="ORF">SAMN04487783_1600</name>
</gene>
<keyword evidence="2" id="KW-1185">Reference proteome</keyword>
<evidence type="ECO:0000313" key="1">
    <source>
        <dbReference type="EMBL" id="SFS11597.1"/>
    </source>
</evidence>
<comment type="caution">
    <text evidence="1">The sequence shown here is derived from an EMBL/GenBank/DDBJ whole genome shotgun (WGS) entry which is preliminary data.</text>
</comment>
<accession>A0AA94KZU7</accession>
<dbReference type="EMBL" id="FOZN01000002">
    <property type="protein sequence ID" value="SFS11597.1"/>
    <property type="molecule type" value="Genomic_DNA"/>
</dbReference>
<dbReference type="Proteomes" id="UP000198506">
    <property type="component" value="Unassembled WGS sequence"/>
</dbReference>
<proteinExistence type="predicted"/>
<evidence type="ECO:0008006" key="3">
    <source>
        <dbReference type="Google" id="ProtNLM"/>
    </source>
</evidence>
<dbReference type="PROSITE" id="PS51257">
    <property type="entry name" value="PROKAR_LIPOPROTEIN"/>
    <property type="match status" value="1"/>
</dbReference>
<dbReference type="RefSeq" id="WP_143103062.1">
    <property type="nucleotide sequence ID" value="NZ_FOZN01000002.1"/>
</dbReference>
<name>A0AA94KZU7_9MICO</name>
<dbReference type="AlphaFoldDB" id="A0AA94KZU7"/>
<organism evidence="1 2">
    <name type="scientific">Agrococcus baldri</name>
    <dbReference type="NCBI Taxonomy" id="153730"/>
    <lineage>
        <taxon>Bacteria</taxon>
        <taxon>Bacillati</taxon>
        <taxon>Actinomycetota</taxon>
        <taxon>Actinomycetes</taxon>
        <taxon>Micrococcales</taxon>
        <taxon>Microbacteriaceae</taxon>
        <taxon>Agrococcus</taxon>
    </lineage>
</organism>
<protein>
    <recommendedName>
        <fullName evidence="3">Peptidase C-terminal archaeal/bacterial domain-containing protein</fullName>
    </recommendedName>
</protein>
<evidence type="ECO:0000313" key="2">
    <source>
        <dbReference type="Proteomes" id="UP000198506"/>
    </source>
</evidence>
<sequence length="246" mass="25294">MGRAGRAAGAVGVVAIIAAGLTGCIPGPPPVPQPTPAAPIVQSGAAAGELREGFVPAGGTSSVTLTIDERAAVAIGATSPDEDDLTMHLTGAGTDVESDDASGDLDVFEFEMQTRDPAIATVLEPGEYTIELAEWGDDSTDYRLQVLTSTTTVTAGSVAELEFGPGRPALVIATITEGDEAIAATSDIDTTLWAYVPDSDQEYWDDDGGGDRNPRIELIGESPQDIAVVATGYDRDESGTLELAVE</sequence>
<reference evidence="1 2" key="1">
    <citation type="submission" date="2016-10" db="EMBL/GenBank/DDBJ databases">
        <authorList>
            <person name="Varghese N."/>
            <person name="Submissions S."/>
        </authorList>
    </citation>
    <scope>NUCLEOTIDE SEQUENCE [LARGE SCALE GENOMIC DNA]</scope>
    <source>
        <strain evidence="1 2">IAM 15147</strain>
    </source>
</reference>